<keyword evidence="3" id="KW-1185">Reference proteome</keyword>
<keyword evidence="2" id="KW-0614">Plasmid</keyword>
<name>A0ABX8J0C9_9GAMM</name>
<gene>
    <name evidence="2" type="ORF">KQ248_22445</name>
    <name evidence="1" type="ORF">KQ248_23005</name>
</gene>
<organism evidence="2 3">
    <name type="scientific">Stutzerimonas zhaodongensis</name>
    <dbReference type="NCBI Taxonomy" id="1176257"/>
    <lineage>
        <taxon>Bacteria</taxon>
        <taxon>Pseudomonadati</taxon>
        <taxon>Pseudomonadota</taxon>
        <taxon>Gammaproteobacteria</taxon>
        <taxon>Pseudomonadales</taxon>
        <taxon>Pseudomonadaceae</taxon>
        <taxon>Stutzerimonas</taxon>
    </lineage>
</organism>
<proteinExistence type="predicted"/>
<evidence type="ECO:0000313" key="2">
    <source>
        <dbReference type="EMBL" id="QWV19506.1"/>
    </source>
</evidence>
<dbReference type="EMBL" id="CP076684">
    <property type="protein sequence ID" value="QWV19498.1"/>
    <property type="molecule type" value="Genomic_DNA"/>
</dbReference>
<dbReference type="EMBL" id="CP076684">
    <property type="protein sequence ID" value="QWV19506.1"/>
    <property type="molecule type" value="Genomic_DNA"/>
</dbReference>
<dbReference type="RefSeq" id="WP_216707325.1">
    <property type="nucleotide sequence ID" value="NZ_CP076684.1"/>
</dbReference>
<accession>A0ABX8J0C9</accession>
<dbReference type="Proteomes" id="UP000683436">
    <property type="component" value="Plasmid megaplasmid"/>
</dbReference>
<evidence type="ECO:0000313" key="1">
    <source>
        <dbReference type="EMBL" id="QWV19498.1"/>
    </source>
</evidence>
<sequence>MSTTDPLYQLPPVTLNQLDEMKVALEVASAGVADPDAEIFKLLDLVRKTRADAIRQKLRQEEASAAELSQEDNPIRKASLLEVEAVVVRS</sequence>
<protein>
    <submittedName>
        <fullName evidence="2">Uncharacterized protein</fullName>
    </submittedName>
</protein>
<evidence type="ECO:0000313" key="3">
    <source>
        <dbReference type="Proteomes" id="UP000683436"/>
    </source>
</evidence>
<reference evidence="2 3" key="1">
    <citation type="submission" date="2021-06" db="EMBL/GenBank/DDBJ databases">
        <title>Microbial metabolic specificity influences pelagic lipid remineralization.</title>
        <authorList>
            <person name="Behrendt L."/>
            <person name="Hunter J.E."/>
            <person name="Alcolombri U."/>
            <person name="Smriga S."/>
            <person name="Mincer T."/>
            <person name="Lowenstein D.P."/>
            <person name="Peaudecerf F.J."/>
            <person name="Fernandez V.I."/>
            <person name="Fredricks H."/>
            <person name="Almblad H."/>
            <person name="Harrison J.J."/>
            <person name="Stocker R."/>
            <person name="Van Mooy B.A.S."/>
        </authorList>
    </citation>
    <scope>NUCLEOTIDE SEQUENCE [LARGE SCALE GENOMIC DNA]</scope>
    <source>
        <strain evidence="2 3">A252</strain>
        <plasmid evidence="2 3">megaplasmid</plasmid>
    </source>
</reference>
<geneLocation type="plasmid" evidence="2 3">
    <name>megaplasmid</name>
</geneLocation>